<protein>
    <submittedName>
        <fullName evidence="2">Uncharacterized protein</fullName>
    </submittedName>
</protein>
<feature type="non-terminal residue" evidence="2">
    <location>
        <position position="98"/>
    </location>
</feature>
<accession>A0A1A8JIF7</accession>
<keyword evidence="1" id="KW-1133">Transmembrane helix</keyword>
<keyword evidence="1" id="KW-0472">Membrane</keyword>
<reference evidence="2" key="2">
    <citation type="submission" date="2016-06" db="EMBL/GenBank/DDBJ databases">
        <title>The genome of a short-lived fish provides insights into sex chromosome evolution and the genetic control of aging.</title>
        <authorList>
            <person name="Reichwald K."/>
            <person name="Felder M."/>
            <person name="Petzold A."/>
            <person name="Koch P."/>
            <person name="Groth M."/>
            <person name="Platzer M."/>
        </authorList>
    </citation>
    <scope>NUCLEOTIDE SEQUENCE</scope>
    <source>
        <tissue evidence="2">Brain</tissue>
    </source>
</reference>
<evidence type="ECO:0000313" key="2">
    <source>
        <dbReference type="EMBL" id="SBR08896.1"/>
    </source>
</evidence>
<proteinExistence type="predicted"/>
<gene>
    <name evidence="2" type="primary">Nfu_g_1_013592</name>
</gene>
<organism evidence="2">
    <name type="scientific">Nothobranchius kuhntae</name>
    <name type="common">Beira killifish</name>
    <dbReference type="NCBI Taxonomy" id="321403"/>
    <lineage>
        <taxon>Eukaryota</taxon>
        <taxon>Metazoa</taxon>
        <taxon>Chordata</taxon>
        <taxon>Craniata</taxon>
        <taxon>Vertebrata</taxon>
        <taxon>Euteleostomi</taxon>
        <taxon>Actinopterygii</taxon>
        <taxon>Neopterygii</taxon>
        <taxon>Teleostei</taxon>
        <taxon>Neoteleostei</taxon>
        <taxon>Acanthomorphata</taxon>
        <taxon>Ovalentaria</taxon>
        <taxon>Atherinomorphae</taxon>
        <taxon>Cyprinodontiformes</taxon>
        <taxon>Nothobranchiidae</taxon>
        <taxon>Nothobranchius</taxon>
    </lineage>
</organism>
<name>A0A1A8JIF7_NOTKU</name>
<dbReference type="AlphaFoldDB" id="A0A1A8JIF7"/>
<evidence type="ECO:0000256" key="1">
    <source>
        <dbReference type="SAM" id="Phobius"/>
    </source>
</evidence>
<dbReference type="EMBL" id="HAED01022143">
    <property type="protein sequence ID" value="SBR08896.1"/>
    <property type="molecule type" value="Transcribed_RNA"/>
</dbReference>
<feature type="transmembrane region" description="Helical" evidence="1">
    <location>
        <begin position="74"/>
        <end position="96"/>
    </location>
</feature>
<keyword evidence="1" id="KW-0812">Transmembrane</keyword>
<sequence length="98" mass="11550">MRFCERTDRRSFWSYTRIWFSSTPSRALKRVGILNCSCISANLSQDTPPPPPTPTHTHRWREANHKLQAPRCGVAWLIYFVPLLFSQCSYFTRVYIII</sequence>
<reference evidence="2" key="1">
    <citation type="submission" date="2016-05" db="EMBL/GenBank/DDBJ databases">
        <authorList>
            <person name="Lavstsen T."/>
            <person name="Jespersen J.S."/>
        </authorList>
    </citation>
    <scope>NUCLEOTIDE SEQUENCE</scope>
    <source>
        <tissue evidence="2">Brain</tissue>
    </source>
</reference>